<feature type="transmembrane region" description="Helical" evidence="1">
    <location>
        <begin position="12"/>
        <end position="32"/>
    </location>
</feature>
<name>A0ABW2NSU5_9BACL</name>
<sequence length="41" mass="4837">MLEVIAPFIPDMFVFLQAVIVFVVPYSIAKFYSWMHSLEKE</sequence>
<organism evidence="2 3">
    <name type="scientific">Fictibacillus iocasae</name>
    <dbReference type="NCBI Taxonomy" id="2715437"/>
    <lineage>
        <taxon>Bacteria</taxon>
        <taxon>Bacillati</taxon>
        <taxon>Bacillota</taxon>
        <taxon>Bacilli</taxon>
        <taxon>Bacillales</taxon>
        <taxon>Fictibacillaceae</taxon>
        <taxon>Fictibacillus</taxon>
    </lineage>
</organism>
<keyword evidence="1" id="KW-0472">Membrane</keyword>
<proteinExistence type="predicted"/>
<evidence type="ECO:0000256" key="1">
    <source>
        <dbReference type="SAM" id="Phobius"/>
    </source>
</evidence>
<evidence type="ECO:0000313" key="2">
    <source>
        <dbReference type="EMBL" id="MFC7372472.1"/>
    </source>
</evidence>
<gene>
    <name evidence="2" type="ORF">ACFQPF_12405</name>
</gene>
<accession>A0ABW2NSU5</accession>
<evidence type="ECO:0000313" key="3">
    <source>
        <dbReference type="Proteomes" id="UP001596549"/>
    </source>
</evidence>
<keyword evidence="1" id="KW-1133">Transmembrane helix</keyword>
<comment type="caution">
    <text evidence="2">The sequence shown here is derived from an EMBL/GenBank/DDBJ whole genome shotgun (WGS) entry which is preliminary data.</text>
</comment>
<keyword evidence="3" id="KW-1185">Reference proteome</keyword>
<dbReference type="Proteomes" id="UP001596549">
    <property type="component" value="Unassembled WGS sequence"/>
</dbReference>
<reference evidence="3" key="1">
    <citation type="journal article" date="2019" name="Int. J. Syst. Evol. Microbiol.">
        <title>The Global Catalogue of Microorganisms (GCM) 10K type strain sequencing project: providing services to taxonomists for standard genome sequencing and annotation.</title>
        <authorList>
            <consortium name="The Broad Institute Genomics Platform"/>
            <consortium name="The Broad Institute Genome Sequencing Center for Infectious Disease"/>
            <person name="Wu L."/>
            <person name="Ma J."/>
        </authorList>
    </citation>
    <scope>NUCLEOTIDE SEQUENCE [LARGE SCALE GENOMIC DNA]</scope>
    <source>
        <strain evidence="3">NBRC 106396</strain>
    </source>
</reference>
<protein>
    <submittedName>
        <fullName evidence="2">Uncharacterized protein</fullName>
    </submittedName>
</protein>
<keyword evidence="1" id="KW-0812">Transmembrane</keyword>
<dbReference type="EMBL" id="JBHTCP010000041">
    <property type="protein sequence ID" value="MFC7372472.1"/>
    <property type="molecule type" value="Genomic_DNA"/>
</dbReference>